<dbReference type="Proteomes" id="UP001055940">
    <property type="component" value="Chromosome"/>
</dbReference>
<keyword evidence="1" id="KW-1133">Transmembrane helix</keyword>
<organism evidence="2 3">
    <name type="scientific">Nocardiopsis exhalans</name>
    <dbReference type="NCBI Taxonomy" id="163604"/>
    <lineage>
        <taxon>Bacteria</taxon>
        <taxon>Bacillati</taxon>
        <taxon>Actinomycetota</taxon>
        <taxon>Actinomycetes</taxon>
        <taxon>Streptosporangiales</taxon>
        <taxon>Nocardiopsidaceae</taxon>
        <taxon>Nocardiopsis</taxon>
    </lineage>
</organism>
<keyword evidence="1" id="KW-0472">Membrane</keyword>
<keyword evidence="3" id="KW-1185">Reference proteome</keyword>
<name>A0ABY5DEP2_9ACTN</name>
<dbReference type="EMBL" id="CP099837">
    <property type="protein sequence ID" value="USY21835.1"/>
    <property type="molecule type" value="Genomic_DNA"/>
</dbReference>
<reference evidence="2" key="1">
    <citation type="submission" date="2022-06" db="EMBL/GenBank/DDBJ databases">
        <authorList>
            <person name="Ping M."/>
        </authorList>
    </citation>
    <scope>NUCLEOTIDE SEQUENCE</scope>
    <source>
        <strain evidence="2">JCM11759T</strain>
    </source>
</reference>
<accession>A0ABY5DEP2</accession>
<proteinExistence type="predicted"/>
<gene>
    <name evidence="2" type="ORF">NE857_09600</name>
</gene>
<dbReference type="RefSeq" id="WP_254420674.1">
    <property type="nucleotide sequence ID" value="NZ_BAAAJB010000058.1"/>
</dbReference>
<evidence type="ECO:0000256" key="1">
    <source>
        <dbReference type="SAM" id="Phobius"/>
    </source>
</evidence>
<evidence type="ECO:0008006" key="4">
    <source>
        <dbReference type="Google" id="ProtNLM"/>
    </source>
</evidence>
<evidence type="ECO:0000313" key="3">
    <source>
        <dbReference type="Proteomes" id="UP001055940"/>
    </source>
</evidence>
<feature type="transmembrane region" description="Helical" evidence="1">
    <location>
        <begin position="29"/>
        <end position="51"/>
    </location>
</feature>
<evidence type="ECO:0000313" key="2">
    <source>
        <dbReference type="EMBL" id="USY21835.1"/>
    </source>
</evidence>
<keyword evidence="1" id="KW-0812">Transmembrane</keyword>
<sequence>MNFTNKAWVKLSTLSVPRRNRDKDEGAGFVEYGAILVFVALIAMMVMNAGIGARIAQGITSTIDGVFRAP</sequence>
<protein>
    <recommendedName>
        <fullName evidence="4">Flp family type IVb pilin</fullName>
    </recommendedName>
</protein>